<dbReference type="Proteomes" id="UP001501302">
    <property type="component" value="Unassembled WGS sequence"/>
</dbReference>
<dbReference type="EMBL" id="BAABJJ010000035">
    <property type="protein sequence ID" value="GAA4950112.1"/>
    <property type="molecule type" value="Genomic_DNA"/>
</dbReference>
<evidence type="ECO:0000256" key="4">
    <source>
        <dbReference type="HAMAP-Rule" id="MF_00688"/>
    </source>
</evidence>
<sequence>MQYLNENIWFPNVNEASPEGILAIGGDLSVDRLVLAYKSGIFPWFETDQPILWWSPDPRFVLFPEKLKVSKSMKQVLRKKDYTVTVSKAFNDVINECSKVKRNGQNDTWITNNMIEAYLKLHELGYAKSVEVWREGVLVAGLYGVDLGNGVFCGESMFTKESNASKVGFIKFIQNTNYKLIDCQVYTSHLESLGAEAISRDDFLKYLKGY</sequence>
<keyword evidence="2 4" id="KW-0808">Transferase</keyword>
<dbReference type="RefSeq" id="WP_345192407.1">
    <property type="nucleotide sequence ID" value="NZ_BAABJJ010000035.1"/>
</dbReference>
<dbReference type="SUPFAM" id="SSF55729">
    <property type="entry name" value="Acyl-CoA N-acyltransferases (Nat)"/>
    <property type="match status" value="1"/>
</dbReference>
<comment type="catalytic activity">
    <reaction evidence="4">
        <text>N-terminal L-lysyl-[protein] + L-leucyl-tRNA(Leu) = N-terminal L-leucyl-L-lysyl-[protein] + tRNA(Leu) + H(+)</text>
        <dbReference type="Rhea" id="RHEA:12340"/>
        <dbReference type="Rhea" id="RHEA-COMP:9613"/>
        <dbReference type="Rhea" id="RHEA-COMP:9622"/>
        <dbReference type="Rhea" id="RHEA-COMP:12670"/>
        <dbReference type="Rhea" id="RHEA-COMP:12671"/>
        <dbReference type="ChEBI" id="CHEBI:15378"/>
        <dbReference type="ChEBI" id="CHEBI:65249"/>
        <dbReference type="ChEBI" id="CHEBI:78442"/>
        <dbReference type="ChEBI" id="CHEBI:78494"/>
        <dbReference type="ChEBI" id="CHEBI:133043"/>
        <dbReference type="EC" id="2.3.2.6"/>
    </reaction>
</comment>
<comment type="similarity">
    <text evidence="4">Belongs to the L/F-transferase family.</text>
</comment>
<dbReference type="InterPro" id="IPR042203">
    <property type="entry name" value="Leu/Phe-tRNA_Trfase_C"/>
</dbReference>
<evidence type="ECO:0000313" key="6">
    <source>
        <dbReference type="Proteomes" id="UP001501302"/>
    </source>
</evidence>
<comment type="catalytic activity">
    <reaction evidence="4">
        <text>N-terminal L-arginyl-[protein] + L-leucyl-tRNA(Leu) = N-terminal L-leucyl-L-arginyl-[protein] + tRNA(Leu) + H(+)</text>
        <dbReference type="Rhea" id="RHEA:50416"/>
        <dbReference type="Rhea" id="RHEA-COMP:9613"/>
        <dbReference type="Rhea" id="RHEA-COMP:9622"/>
        <dbReference type="Rhea" id="RHEA-COMP:12672"/>
        <dbReference type="Rhea" id="RHEA-COMP:12673"/>
        <dbReference type="ChEBI" id="CHEBI:15378"/>
        <dbReference type="ChEBI" id="CHEBI:64719"/>
        <dbReference type="ChEBI" id="CHEBI:78442"/>
        <dbReference type="ChEBI" id="CHEBI:78494"/>
        <dbReference type="ChEBI" id="CHEBI:133044"/>
        <dbReference type="EC" id="2.3.2.6"/>
    </reaction>
</comment>
<dbReference type="PANTHER" id="PTHR30098:SF2">
    <property type="entry name" value="LEUCYL_PHENYLALANYL-TRNA--PROTEIN TRANSFERASE"/>
    <property type="match status" value="1"/>
</dbReference>
<dbReference type="Pfam" id="PF03588">
    <property type="entry name" value="Leu_Phe_trans"/>
    <property type="match status" value="1"/>
</dbReference>
<comment type="function">
    <text evidence="4">Functions in the N-end rule pathway of protein degradation where it conjugates Leu, Phe and, less efficiently, Met from aminoacyl-tRNAs to the N-termini of proteins containing an N-terminal arginine or lysine.</text>
</comment>
<keyword evidence="6" id="KW-1185">Reference proteome</keyword>
<dbReference type="PANTHER" id="PTHR30098">
    <property type="entry name" value="LEUCYL/PHENYLALANYL-TRNA--PROTEIN TRANSFERASE"/>
    <property type="match status" value="1"/>
</dbReference>
<dbReference type="GO" id="GO:0016740">
    <property type="term" value="F:transferase activity"/>
    <property type="evidence" value="ECO:0007669"/>
    <property type="project" value="UniProtKB-KW"/>
</dbReference>
<dbReference type="InterPro" id="IPR042221">
    <property type="entry name" value="Leu/Phe-tRNA_Trfase_N"/>
</dbReference>
<comment type="subcellular location">
    <subcellularLocation>
        <location evidence="4">Cytoplasm</location>
    </subcellularLocation>
</comment>
<comment type="catalytic activity">
    <reaction evidence="4">
        <text>L-phenylalanyl-tRNA(Phe) + an N-terminal L-alpha-aminoacyl-[protein] = an N-terminal L-phenylalanyl-L-alpha-aminoacyl-[protein] + tRNA(Phe)</text>
        <dbReference type="Rhea" id="RHEA:43632"/>
        <dbReference type="Rhea" id="RHEA-COMP:9668"/>
        <dbReference type="Rhea" id="RHEA-COMP:9699"/>
        <dbReference type="Rhea" id="RHEA-COMP:10636"/>
        <dbReference type="Rhea" id="RHEA-COMP:10637"/>
        <dbReference type="ChEBI" id="CHEBI:78442"/>
        <dbReference type="ChEBI" id="CHEBI:78531"/>
        <dbReference type="ChEBI" id="CHEBI:78597"/>
        <dbReference type="ChEBI" id="CHEBI:83561"/>
        <dbReference type="EC" id="2.3.2.6"/>
    </reaction>
</comment>
<keyword evidence="3 4" id="KW-0012">Acyltransferase</keyword>
<reference evidence="6" key="1">
    <citation type="journal article" date="2019" name="Int. J. Syst. Evol. Microbiol.">
        <title>The Global Catalogue of Microorganisms (GCM) 10K type strain sequencing project: providing services to taxonomists for standard genome sequencing and annotation.</title>
        <authorList>
            <consortium name="The Broad Institute Genomics Platform"/>
            <consortium name="The Broad Institute Genome Sequencing Center for Infectious Disease"/>
            <person name="Wu L."/>
            <person name="Ma J."/>
        </authorList>
    </citation>
    <scope>NUCLEOTIDE SEQUENCE [LARGE SCALE GENOMIC DNA]</scope>
    <source>
        <strain evidence="6">JCM 18285</strain>
    </source>
</reference>
<name>A0ABP9GTW6_9FLAO</name>
<dbReference type="Gene3D" id="3.30.70.3550">
    <property type="entry name" value="Leucyl/phenylalanyl-tRNA-protein transferase, N-terminal domain"/>
    <property type="match status" value="1"/>
</dbReference>
<keyword evidence="1 4" id="KW-0963">Cytoplasm</keyword>
<evidence type="ECO:0000256" key="3">
    <source>
        <dbReference type="ARBA" id="ARBA00023315"/>
    </source>
</evidence>
<evidence type="ECO:0000256" key="1">
    <source>
        <dbReference type="ARBA" id="ARBA00022490"/>
    </source>
</evidence>
<proteinExistence type="inferred from homology"/>
<dbReference type="NCBIfam" id="TIGR00667">
    <property type="entry name" value="aat"/>
    <property type="match status" value="1"/>
</dbReference>
<dbReference type="EC" id="2.3.2.6" evidence="4"/>
<dbReference type="Gene3D" id="3.40.630.70">
    <property type="entry name" value="Leucyl/phenylalanyl-tRNA-protein transferase, C-terminal domain"/>
    <property type="match status" value="1"/>
</dbReference>
<comment type="caution">
    <text evidence="5">The sequence shown here is derived from an EMBL/GenBank/DDBJ whole genome shotgun (WGS) entry which is preliminary data.</text>
</comment>
<dbReference type="InterPro" id="IPR016181">
    <property type="entry name" value="Acyl_CoA_acyltransferase"/>
</dbReference>
<organism evidence="5 6">
    <name type="scientific">Algibacter agarivorans</name>
    <dbReference type="NCBI Taxonomy" id="1109741"/>
    <lineage>
        <taxon>Bacteria</taxon>
        <taxon>Pseudomonadati</taxon>
        <taxon>Bacteroidota</taxon>
        <taxon>Flavobacteriia</taxon>
        <taxon>Flavobacteriales</taxon>
        <taxon>Flavobacteriaceae</taxon>
        <taxon>Algibacter</taxon>
    </lineage>
</organism>
<gene>
    <name evidence="4 5" type="primary">aat</name>
    <name evidence="5" type="ORF">GCM10023314_24370</name>
</gene>
<protein>
    <recommendedName>
        <fullName evidence="4">Leucyl/phenylalanyl-tRNA--protein transferase</fullName>
        <ecNumber evidence="4">2.3.2.6</ecNumber>
    </recommendedName>
    <alternativeName>
        <fullName evidence="4">L/F-transferase</fullName>
    </alternativeName>
    <alternativeName>
        <fullName evidence="4">Leucyltransferase</fullName>
    </alternativeName>
    <alternativeName>
        <fullName evidence="4">Phenyalanyltransferase</fullName>
    </alternativeName>
</protein>
<evidence type="ECO:0000256" key="2">
    <source>
        <dbReference type="ARBA" id="ARBA00022679"/>
    </source>
</evidence>
<dbReference type="HAMAP" id="MF_00688">
    <property type="entry name" value="Leu_Phe_trans"/>
    <property type="match status" value="1"/>
</dbReference>
<accession>A0ABP9GTW6</accession>
<evidence type="ECO:0000313" key="5">
    <source>
        <dbReference type="EMBL" id="GAA4950112.1"/>
    </source>
</evidence>
<dbReference type="InterPro" id="IPR004616">
    <property type="entry name" value="Leu/Phe-tRNA_Trfase"/>
</dbReference>